<dbReference type="EMBL" id="JAMKPW020000007">
    <property type="protein sequence ID" value="KAK8216711.1"/>
    <property type="molecule type" value="Genomic_DNA"/>
</dbReference>
<accession>A0ACC3SJG7</accession>
<gene>
    <name evidence="1" type="ORF">M8818_001674</name>
</gene>
<dbReference type="Proteomes" id="UP001320706">
    <property type="component" value="Unassembled WGS sequence"/>
</dbReference>
<proteinExistence type="predicted"/>
<name>A0ACC3SJG7_9PEZI</name>
<comment type="caution">
    <text evidence="1">The sequence shown here is derived from an EMBL/GenBank/DDBJ whole genome shotgun (WGS) entry which is preliminary data.</text>
</comment>
<organism evidence="1 2">
    <name type="scientific">Zalaria obscura</name>
    <dbReference type="NCBI Taxonomy" id="2024903"/>
    <lineage>
        <taxon>Eukaryota</taxon>
        <taxon>Fungi</taxon>
        <taxon>Dikarya</taxon>
        <taxon>Ascomycota</taxon>
        <taxon>Pezizomycotina</taxon>
        <taxon>Dothideomycetes</taxon>
        <taxon>Dothideomycetidae</taxon>
        <taxon>Dothideales</taxon>
        <taxon>Zalariaceae</taxon>
        <taxon>Zalaria</taxon>
    </lineage>
</organism>
<reference evidence="1" key="1">
    <citation type="submission" date="2024-02" db="EMBL/GenBank/DDBJ databases">
        <title>Metagenome Assembled Genome of Zalaria obscura JY119.</title>
        <authorList>
            <person name="Vighnesh L."/>
            <person name="Jagadeeshwari U."/>
            <person name="Venkata Ramana C."/>
            <person name="Sasikala C."/>
        </authorList>
    </citation>
    <scope>NUCLEOTIDE SEQUENCE</scope>
    <source>
        <strain evidence="1">JY119</strain>
    </source>
</reference>
<evidence type="ECO:0000313" key="2">
    <source>
        <dbReference type="Proteomes" id="UP001320706"/>
    </source>
</evidence>
<evidence type="ECO:0000313" key="1">
    <source>
        <dbReference type="EMBL" id="KAK8216711.1"/>
    </source>
</evidence>
<keyword evidence="2" id="KW-1185">Reference proteome</keyword>
<sequence length="788" mass="87944">MDMRHLLAEEPAENTPAETTAPAEHPASGIPGDTRREDDGEEQEKDSEAPHYTSTTTTTRRNANGSVSSVYSGNKIKHLKKEDGIPLWRKDIQYDFLRLVFYDEQRVFTRFSDGSKGHTFAEIYIDAMAKSSKTSKILKEKLVQDHSSAISMAMVCLLVNVGRMNTTLNFFPEMRAQLRTYHSIPALQAHQDPTAYKQLQDAPRLKSILKGATEDEPQPMTIEEIRTTPIPRTNPVNLIFVLSQYAPKISEVHFTPPRDFFDLVMRPSLSSKSRATAFLWLIWWYLESNFTNEDAVRNPFGRGQEGEGTAGLPIKVPTLEILSEEQAALENVDSEEEKLFGEVKRKERIAILASEPSPAMTALKRARTERRLQASNPHFTSDHEGSYTPSAEYQSPGPSGYNGHPRRTYTDSDHTRSPSPPATGGFQAVNAPPKHSGMKISSLLDAAESPTQFSPAPSSGKKGPGRGNWRRNRDKASTTHPLLPNTAAPGYGFVHESPAPHTPAQPGYSTILPNDGSSFAPPSSGAKEREHIPTPSYQSSKRSRPLTHHQQSLAAWRKRQVEDVLETQMRERQQTAKRKREREGVLLRAWKRISMLPSGWDSEDDGETKSGNGKEVKGEDKEDKNKDEKNGNVVVAMAGFVMAKAERERERKRGEEDDIGEEAGYYAHVLKKAVRRVDTWDAHDASPDLLPKRWPVEVKRRRSKADRASRKAENALAGEDGAKADEGAAKDGEDEADREKAEAAQQLDDEDRDILGEVDAEEDEEEEDQDEGEEDGEGEDEDVMDEDG</sequence>
<protein>
    <submittedName>
        <fullName evidence="1">Uncharacterized protein</fullName>
    </submittedName>
</protein>